<evidence type="ECO:0000259" key="3">
    <source>
        <dbReference type="PROSITE" id="PS51186"/>
    </source>
</evidence>
<evidence type="ECO:0000256" key="2">
    <source>
        <dbReference type="ARBA" id="ARBA00023315"/>
    </source>
</evidence>
<proteinExistence type="predicted"/>
<sequence length="153" mass="18005">MIRKITRRDKEIFLALSEEFYASSAVMHPLPRAFHERTFAELMRSDKYADGFILEEDDTAVGFGLTAKTFSREGGGMVLWLEELYILPDYRCRGLGKQYFDFIEEYARKNNFARIRLEVEEYNVRALALYERLGYQPLDYCQMVKELALGEEK</sequence>
<dbReference type="Gene3D" id="3.40.630.30">
    <property type="match status" value="1"/>
</dbReference>
<organism evidence="4 5">
    <name type="scientific">Candidatus Borkfalkia faecavium</name>
    <dbReference type="NCBI Taxonomy" id="2838508"/>
    <lineage>
        <taxon>Bacteria</taxon>
        <taxon>Bacillati</taxon>
        <taxon>Bacillota</taxon>
        <taxon>Clostridia</taxon>
        <taxon>Christensenellales</taxon>
        <taxon>Christensenellaceae</taxon>
        <taxon>Candidatus Borkfalkia</taxon>
    </lineage>
</organism>
<feature type="domain" description="N-acetyltransferase" evidence="3">
    <location>
        <begin position="1"/>
        <end position="153"/>
    </location>
</feature>
<dbReference type="PANTHER" id="PTHR43877:SF2">
    <property type="entry name" value="AMINOALKYLPHOSPHONATE N-ACETYLTRANSFERASE-RELATED"/>
    <property type="match status" value="1"/>
</dbReference>
<evidence type="ECO:0000256" key="1">
    <source>
        <dbReference type="ARBA" id="ARBA00022679"/>
    </source>
</evidence>
<reference evidence="4" key="2">
    <citation type="submission" date="2021-04" db="EMBL/GenBank/DDBJ databases">
        <authorList>
            <person name="Gilroy R."/>
        </authorList>
    </citation>
    <scope>NUCLEOTIDE SEQUENCE</scope>
    <source>
        <strain evidence="4">2189</strain>
    </source>
</reference>
<dbReference type="SUPFAM" id="SSF55729">
    <property type="entry name" value="Acyl-CoA N-acyltransferases (Nat)"/>
    <property type="match status" value="1"/>
</dbReference>
<dbReference type="InterPro" id="IPR050832">
    <property type="entry name" value="Bact_Acetyltransf"/>
</dbReference>
<accession>A0A9D1W236</accession>
<evidence type="ECO:0000313" key="5">
    <source>
        <dbReference type="Proteomes" id="UP000886847"/>
    </source>
</evidence>
<dbReference type="AlphaFoldDB" id="A0A9D1W236"/>
<dbReference type="PANTHER" id="PTHR43877">
    <property type="entry name" value="AMINOALKYLPHOSPHONATE N-ACETYLTRANSFERASE-RELATED-RELATED"/>
    <property type="match status" value="1"/>
</dbReference>
<name>A0A9D1W236_9FIRM</name>
<dbReference type="Proteomes" id="UP000886847">
    <property type="component" value="Unassembled WGS sequence"/>
</dbReference>
<evidence type="ECO:0000313" key="4">
    <source>
        <dbReference type="EMBL" id="HIX51164.1"/>
    </source>
</evidence>
<reference evidence="4" key="1">
    <citation type="journal article" date="2021" name="PeerJ">
        <title>Extensive microbial diversity within the chicken gut microbiome revealed by metagenomics and culture.</title>
        <authorList>
            <person name="Gilroy R."/>
            <person name="Ravi A."/>
            <person name="Getino M."/>
            <person name="Pursley I."/>
            <person name="Horton D.L."/>
            <person name="Alikhan N.F."/>
            <person name="Baker D."/>
            <person name="Gharbi K."/>
            <person name="Hall N."/>
            <person name="Watson M."/>
            <person name="Adriaenssens E.M."/>
            <person name="Foster-Nyarko E."/>
            <person name="Jarju S."/>
            <person name="Secka A."/>
            <person name="Antonio M."/>
            <person name="Oren A."/>
            <person name="Chaudhuri R.R."/>
            <person name="La Ragione R."/>
            <person name="Hildebrand F."/>
            <person name="Pallen M.J."/>
        </authorList>
    </citation>
    <scope>NUCLEOTIDE SEQUENCE</scope>
    <source>
        <strain evidence="4">2189</strain>
    </source>
</reference>
<dbReference type="GO" id="GO:0016747">
    <property type="term" value="F:acyltransferase activity, transferring groups other than amino-acyl groups"/>
    <property type="evidence" value="ECO:0007669"/>
    <property type="project" value="InterPro"/>
</dbReference>
<comment type="caution">
    <text evidence="4">The sequence shown here is derived from an EMBL/GenBank/DDBJ whole genome shotgun (WGS) entry which is preliminary data.</text>
</comment>
<keyword evidence="2" id="KW-0012">Acyltransferase</keyword>
<dbReference type="CDD" id="cd04301">
    <property type="entry name" value="NAT_SF"/>
    <property type="match status" value="1"/>
</dbReference>
<dbReference type="InterPro" id="IPR016181">
    <property type="entry name" value="Acyl_CoA_acyltransferase"/>
</dbReference>
<dbReference type="EMBL" id="DXEW01000037">
    <property type="protein sequence ID" value="HIX51164.1"/>
    <property type="molecule type" value="Genomic_DNA"/>
</dbReference>
<dbReference type="InterPro" id="IPR000182">
    <property type="entry name" value="GNAT_dom"/>
</dbReference>
<protein>
    <submittedName>
        <fullName evidence="4">GNAT family N-acetyltransferase</fullName>
    </submittedName>
</protein>
<gene>
    <name evidence="4" type="ORF">H9851_07800</name>
</gene>
<keyword evidence="1" id="KW-0808">Transferase</keyword>
<dbReference type="PROSITE" id="PS51186">
    <property type="entry name" value="GNAT"/>
    <property type="match status" value="1"/>
</dbReference>
<dbReference type="Pfam" id="PF00583">
    <property type="entry name" value="Acetyltransf_1"/>
    <property type="match status" value="1"/>
</dbReference>